<dbReference type="AlphaFoldDB" id="A0A1B7MJV1"/>
<accession>A0A1B7MJV1</accession>
<organism evidence="2 3">
    <name type="scientific">Rhizopogon vinicolor AM-OR11-026</name>
    <dbReference type="NCBI Taxonomy" id="1314800"/>
    <lineage>
        <taxon>Eukaryota</taxon>
        <taxon>Fungi</taxon>
        <taxon>Dikarya</taxon>
        <taxon>Basidiomycota</taxon>
        <taxon>Agaricomycotina</taxon>
        <taxon>Agaricomycetes</taxon>
        <taxon>Agaricomycetidae</taxon>
        <taxon>Boletales</taxon>
        <taxon>Suillineae</taxon>
        <taxon>Rhizopogonaceae</taxon>
        <taxon>Rhizopogon</taxon>
    </lineage>
</organism>
<name>A0A1B7MJV1_9AGAM</name>
<gene>
    <name evidence="2" type="ORF">K503DRAFT_804842</name>
</gene>
<feature type="compositionally biased region" description="Low complexity" evidence="1">
    <location>
        <begin position="142"/>
        <end position="154"/>
    </location>
</feature>
<evidence type="ECO:0000313" key="3">
    <source>
        <dbReference type="Proteomes" id="UP000092154"/>
    </source>
</evidence>
<reference evidence="2 3" key="1">
    <citation type="submission" date="2016-06" db="EMBL/GenBank/DDBJ databases">
        <title>Comparative genomics of the ectomycorrhizal sister species Rhizopogon vinicolor and Rhizopogon vesiculosus (Basidiomycota: Boletales) reveals a divergence of the mating type B locus.</title>
        <authorList>
            <consortium name="DOE Joint Genome Institute"/>
            <person name="Mujic A.B."/>
            <person name="Kuo A."/>
            <person name="Tritt A."/>
            <person name="Lipzen A."/>
            <person name="Chen C."/>
            <person name="Johnson J."/>
            <person name="Sharma A."/>
            <person name="Barry K."/>
            <person name="Grigoriev I.V."/>
            <person name="Spatafora J.W."/>
        </authorList>
    </citation>
    <scope>NUCLEOTIDE SEQUENCE [LARGE SCALE GENOMIC DNA]</scope>
    <source>
        <strain evidence="2 3">AM-OR11-026</strain>
    </source>
</reference>
<evidence type="ECO:0000313" key="2">
    <source>
        <dbReference type="EMBL" id="OAX32885.1"/>
    </source>
</evidence>
<dbReference type="InParanoid" id="A0A1B7MJV1"/>
<evidence type="ECO:0000256" key="1">
    <source>
        <dbReference type="SAM" id="MobiDB-lite"/>
    </source>
</evidence>
<dbReference type="OrthoDB" id="2710040at2759"/>
<proteinExistence type="predicted"/>
<feature type="region of interest" description="Disordered" evidence="1">
    <location>
        <begin position="134"/>
        <end position="154"/>
    </location>
</feature>
<protein>
    <submittedName>
        <fullName evidence="2">Uncharacterized protein</fullName>
    </submittedName>
</protein>
<sequence>MDVAIEHVVGQVNREVGKNVPGLGKFYLSDLHFSPSHEKYFHPQPKPTRPTTPELISSIISLISSERSASPLPVLNKGKERAVPTNKIEPTTGLYPSDDKKENDPHSLSPHFLPYRLATTALDAAPLELLPEHISPRPPFADITPPTTPEDTVPDLSTPNLPTPDERLFSEPPFSDPAFCNIICRCCNLKITGHKQANCMHYFCRKCRRLQPGHLTPFCNLDDQIHPDSPIRNLVHLRFIFPLDTANPQFFKNLDMWERADDRRTKQNHKLIFNVTGFNALTPLTPYQFDHWRRSPSYSTPVQITVSQLQEITAAGGSPSHPVHVD</sequence>
<feature type="region of interest" description="Disordered" evidence="1">
    <location>
        <begin position="78"/>
        <end position="109"/>
    </location>
</feature>
<dbReference type="EMBL" id="KV448889">
    <property type="protein sequence ID" value="OAX32885.1"/>
    <property type="molecule type" value="Genomic_DNA"/>
</dbReference>
<dbReference type="Proteomes" id="UP000092154">
    <property type="component" value="Unassembled WGS sequence"/>
</dbReference>
<keyword evidence="3" id="KW-1185">Reference proteome</keyword>